<keyword evidence="5 10" id="KW-0472">Membrane</keyword>
<keyword evidence="2 10" id="KW-1003">Cell membrane</keyword>
<organism evidence="11 12">
    <name type="scientific">Nocardioides panaciterrulae</name>
    <dbReference type="NCBI Taxonomy" id="661492"/>
    <lineage>
        <taxon>Bacteria</taxon>
        <taxon>Bacillati</taxon>
        <taxon>Actinomycetota</taxon>
        <taxon>Actinomycetes</taxon>
        <taxon>Propionibacteriales</taxon>
        <taxon>Nocardioidaceae</taxon>
        <taxon>Nocardioides</taxon>
    </lineage>
</organism>
<keyword evidence="10" id="KW-0479">Metal-binding</keyword>
<evidence type="ECO:0000313" key="12">
    <source>
        <dbReference type="Proteomes" id="UP000535511"/>
    </source>
</evidence>
<evidence type="ECO:0000256" key="6">
    <source>
        <dbReference type="ARBA" id="ARBA00023303"/>
    </source>
</evidence>
<comment type="subcellular location">
    <subcellularLocation>
        <location evidence="1 10">Cell membrane</location>
        <topology evidence="1 10">Multi-pass membrane protein</topology>
    </subcellularLocation>
</comment>
<comment type="similarity">
    <text evidence="7 10">Belongs to the fluoride channel Fluc/FEX (TC 1.A.43) family.</text>
</comment>
<comment type="function">
    <text evidence="9 10">Fluoride-specific ion channel. Important for reducing fluoride concentration in the cell, thus reducing its toxicity.</text>
</comment>
<dbReference type="InterPro" id="IPR003691">
    <property type="entry name" value="FluC"/>
</dbReference>
<evidence type="ECO:0000256" key="4">
    <source>
        <dbReference type="ARBA" id="ARBA00022989"/>
    </source>
</evidence>
<dbReference type="EMBL" id="JACCBG010000001">
    <property type="protein sequence ID" value="NYD42977.1"/>
    <property type="molecule type" value="Genomic_DNA"/>
</dbReference>
<keyword evidence="6 10" id="KW-0407">Ion channel</keyword>
<dbReference type="GO" id="GO:0062054">
    <property type="term" value="F:fluoride channel activity"/>
    <property type="evidence" value="ECO:0007669"/>
    <property type="project" value="UniProtKB-UniRule"/>
</dbReference>
<keyword evidence="10" id="KW-0406">Ion transport</keyword>
<evidence type="ECO:0000256" key="5">
    <source>
        <dbReference type="ARBA" id="ARBA00023136"/>
    </source>
</evidence>
<evidence type="ECO:0000313" key="11">
    <source>
        <dbReference type="EMBL" id="NYD42977.1"/>
    </source>
</evidence>
<dbReference type="GO" id="GO:0140114">
    <property type="term" value="P:cellular detoxification of fluoride"/>
    <property type="evidence" value="ECO:0007669"/>
    <property type="project" value="UniProtKB-UniRule"/>
</dbReference>
<reference evidence="11 12" key="1">
    <citation type="submission" date="2020-07" db="EMBL/GenBank/DDBJ databases">
        <title>Sequencing the genomes of 1000 actinobacteria strains.</title>
        <authorList>
            <person name="Klenk H.-P."/>
        </authorList>
    </citation>
    <scope>NUCLEOTIDE SEQUENCE [LARGE SCALE GENOMIC DNA]</scope>
    <source>
        <strain evidence="11 12">DSM 21350</strain>
    </source>
</reference>
<dbReference type="PANTHER" id="PTHR28259:SF1">
    <property type="entry name" value="FLUORIDE EXPORT PROTEIN 1-RELATED"/>
    <property type="match status" value="1"/>
</dbReference>
<keyword evidence="10" id="KW-0813">Transport</keyword>
<sequence length="155" mass="16590">MPEEPRDTRREWSAHRWMLPTIALGGMVGASARHALELAWPVAPGDFPWATFATNASGCALIGLLMVYVVELGAGHPLLRPFVGVGVLGGFTTFSTYAVQTTDLMDGHEPVLALVYLFGTVLAALLAVAAGVVLGRAALTLRRRRPGRELEGRAR</sequence>
<feature type="transmembrane region" description="Helical" evidence="10">
    <location>
        <begin position="48"/>
        <end position="70"/>
    </location>
</feature>
<keyword evidence="4 10" id="KW-1133">Transmembrane helix</keyword>
<dbReference type="PANTHER" id="PTHR28259">
    <property type="entry name" value="FLUORIDE EXPORT PROTEIN 1-RELATED"/>
    <property type="match status" value="1"/>
</dbReference>
<evidence type="ECO:0000256" key="3">
    <source>
        <dbReference type="ARBA" id="ARBA00022692"/>
    </source>
</evidence>
<dbReference type="Proteomes" id="UP000535511">
    <property type="component" value="Unassembled WGS sequence"/>
</dbReference>
<keyword evidence="10" id="KW-0915">Sodium</keyword>
<dbReference type="GO" id="GO:0046872">
    <property type="term" value="F:metal ion binding"/>
    <property type="evidence" value="ECO:0007669"/>
    <property type="project" value="UniProtKB-KW"/>
</dbReference>
<proteinExistence type="inferred from homology"/>
<keyword evidence="3 10" id="KW-0812">Transmembrane</keyword>
<dbReference type="AlphaFoldDB" id="A0A7Y9E8J7"/>
<feature type="transmembrane region" description="Helical" evidence="10">
    <location>
        <begin position="82"/>
        <end position="99"/>
    </location>
</feature>
<protein>
    <recommendedName>
        <fullName evidence="10">Fluoride-specific ion channel FluC</fullName>
    </recommendedName>
</protein>
<evidence type="ECO:0000256" key="7">
    <source>
        <dbReference type="ARBA" id="ARBA00035120"/>
    </source>
</evidence>
<evidence type="ECO:0000256" key="2">
    <source>
        <dbReference type="ARBA" id="ARBA00022475"/>
    </source>
</evidence>
<keyword evidence="12" id="KW-1185">Reference proteome</keyword>
<evidence type="ECO:0000256" key="8">
    <source>
        <dbReference type="ARBA" id="ARBA00035585"/>
    </source>
</evidence>
<comment type="caution">
    <text evidence="11">The sequence shown here is derived from an EMBL/GenBank/DDBJ whole genome shotgun (WGS) entry which is preliminary data.</text>
</comment>
<comment type="catalytic activity">
    <reaction evidence="8">
        <text>fluoride(in) = fluoride(out)</text>
        <dbReference type="Rhea" id="RHEA:76159"/>
        <dbReference type="ChEBI" id="CHEBI:17051"/>
    </reaction>
    <physiologicalReaction direction="left-to-right" evidence="8">
        <dbReference type="Rhea" id="RHEA:76160"/>
    </physiologicalReaction>
</comment>
<evidence type="ECO:0000256" key="9">
    <source>
        <dbReference type="ARBA" id="ARBA00049940"/>
    </source>
</evidence>
<name>A0A7Y9E8J7_9ACTN</name>
<feature type="binding site" evidence="10">
    <location>
        <position position="89"/>
    </location>
    <ligand>
        <name>Na(+)</name>
        <dbReference type="ChEBI" id="CHEBI:29101"/>
        <note>structural</note>
    </ligand>
</feature>
<dbReference type="Pfam" id="PF02537">
    <property type="entry name" value="CRCB"/>
    <property type="match status" value="1"/>
</dbReference>
<feature type="transmembrane region" description="Helical" evidence="10">
    <location>
        <begin position="17"/>
        <end position="36"/>
    </location>
</feature>
<feature type="transmembrane region" description="Helical" evidence="10">
    <location>
        <begin position="111"/>
        <end position="135"/>
    </location>
</feature>
<dbReference type="RefSeq" id="WP_179664545.1">
    <property type="nucleotide sequence ID" value="NZ_JACCBG010000001.1"/>
</dbReference>
<feature type="binding site" evidence="10">
    <location>
        <position position="92"/>
    </location>
    <ligand>
        <name>Na(+)</name>
        <dbReference type="ChEBI" id="CHEBI:29101"/>
        <note>structural</note>
    </ligand>
</feature>
<evidence type="ECO:0000256" key="1">
    <source>
        <dbReference type="ARBA" id="ARBA00004651"/>
    </source>
</evidence>
<dbReference type="HAMAP" id="MF_00454">
    <property type="entry name" value="FluC"/>
    <property type="match status" value="1"/>
</dbReference>
<accession>A0A7Y9E8J7</accession>
<comment type="activity regulation">
    <text evidence="10">Na(+) is not transported, but it plays an essential structural role and its presence is essential for fluoride channel function.</text>
</comment>
<gene>
    <name evidence="10" type="primary">fluC</name>
    <name evidence="10" type="synonym">crcB</name>
    <name evidence="11" type="ORF">BJZ21_003060</name>
</gene>
<dbReference type="GO" id="GO:0005886">
    <property type="term" value="C:plasma membrane"/>
    <property type="evidence" value="ECO:0007669"/>
    <property type="project" value="UniProtKB-SubCell"/>
</dbReference>
<evidence type="ECO:0000256" key="10">
    <source>
        <dbReference type="HAMAP-Rule" id="MF_00454"/>
    </source>
</evidence>